<organism evidence="1 2">
    <name type="scientific">Streptomyces sodiiphilus</name>
    <dbReference type="NCBI Taxonomy" id="226217"/>
    <lineage>
        <taxon>Bacteria</taxon>
        <taxon>Bacillati</taxon>
        <taxon>Actinomycetota</taxon>
        <taxon>Actinomycetes</taxon>
        <taxon>Kitasatosporales</taxon>
        <taxon>Streptomycetaceae</taxon>
        <taxon>Streptomyces</taxon>
    </lineage>
</organism>
<proteinExistence type="predicted"/>
<dbReference type="RefSeq" id="WP_344264857.1">
    <property type="nucleotide sequence ID" value="NZ_BAAAMJ010000054.1"/>
</dbReference>
<dbReference type="Proteomes" id="UP001501303">
    <property type="component" value="Unassembled WGS sequence"/>
</dbReference>
<reference evidence="2" key="1">
    <citation type="journal article" date="2019" name="Int. J. Syst. Evol. Microbiol.">
        <title>The Global Catalogue of Microorganisms (GCM) 10K type strain sequencing project: providing services to taxonomists for standard genome sequencing and annotation.</title>
        <authorList>
            <consortium name="The Broad Institute Genomics Platform"/>
            <consortium name="The Broad Institute Genome Sequencing Center for Infectious Disease"/>
            <person name="Wu L."/>
            <person name="Ma J."/>
        </authorList>
    </citation>
    <scope>NUCLEOTIDE SEQUENCE [LARGE SCALE GENOMIC DNA]</scope>
    <source>
        <strain evidence="2">JCM 13581</strain>
    </source>
</reference>
<accession>A0ABN2PSM8</accession>
<dbReference type="EMBL" id="BAAAMJ010000054">
    <property type="protein sequence ID" value="GAA1929499.1"/>
    <property type="molecule type" value="Genomic_DNA"/>
</dbReference>
<evidence type="ECO:0000313" key="1">
    <source>
        <dbReference type="EMBL" id="GAA1929499.1"/>
    </source>
</evidence>
<protein>
    <submittedName>
        <fullName evidence="1">Uncharacterized protein</fullName>
    </submittedName>
</protein>
<comment type="caution">
    <text evidence="1">The sequence shown here is derived from an EMBL/GenBank/DDBJ whole genome shotgun (WGS) entry which is preliminary data.</text>
</comment>
<keyword evidence="2" id="KW-1185">Reference proteome</keyword>
<gene>
    <name evidence="1" type="ORF">GCM10009716_41450</name>
</gene>
<name>A0ABN2PSM8_9ACTN</name>
<evidence type="ECO:0000313" key="2">
    <source>
        <dbReference type="Proteomes" id="UP001501303"/>
    </source>
</evidence>
<sequence>MTTTTASPRHALTSRDLEILAWTGRWRAVTTDQIAREFDRRAGTGRRRSIYERRVLALRRLGLLHQDKPLADLPRVNWLTRAGHRAAGLDGAPATPSVGELLHDLEVVELALHLAVIQPGHQLVTEQEIRRTEPHPSAGPAAALRSGVEISAGRGTGGRGYPDLASVVTADDGTEQVWVHELERSRKSRSRWLTVMLAYVYADHVHGCVYWAWPDIAEPLRCAADEANRVAVEAGVRPCIVVQPWDPRLRP</sequence>